<dbReference type="InterPro" id="IPR006619">
    <property type="entry name" value="PGRP_domain_met/bac"/>
</dbReference>
<evidence type="ECO:0000256" key="3">
    <source>
        <dbReference type="SAM" id="SignalP"/>
    </source>
</evidence>
<dbReference type="FunFam" id="3.40.80.10:FF:000001">
    <property type="entry name" value="Peptidoglycan recognition protein 1"/>
    <property type="match status" value="1"/>
</dbReference>
<dbReference type="GO" id="GO:0002376">
    <property type="term" value="P:immune system process"/>
    <property type="evidence" value="ECO:0007669"/>
    <property type="project" value="UniProtKB-KW"/>
</dbReference>
<evidence type="ECO:0000259" key="4">
    <source>
        <dbReference type="SMART" id="SM00644"/>
    </source>
</evidence>
<comment type="similarity">
    <text evidence="1">Belongs to the N-acetylmuramoyl-L-alanine amidase 2 family.</text>
</comment>
<keyword evidence="3" id="KW-0732">Signal</keyword>
<proteinExistence type="inferred from homology"/>
<dbReference type="Pfam" id="PF01510">
    <property type="entry name" value="Amidase_2"/>
    <property type="match status" value="1"/>
</dbReference>
<dbReference type="PANTHER" id="PTHR11022">
    <property type="entry name" value="PEPTIDOGLYCAN RECOGNITION PROTEIN"/>
    <property type="match status" value="1"/>
</dbReference>
<feature type="chain" id="PRO_5018576110" evidence="3">
    <location>
        <begin position="23"/>
        <end position="468"/>
    </location>
</feature>
<reference evidence="6" key="1">
    <citation type="submission" date="2025-08" db="UniProtKB">
        <authorList>
            <consortium name="Ensembl"/>
        </authorList>
    </citation>
    <scope>IDENTIFICATION</scope>
</reference>
<dbReference type="Ensembl" id="ENSMMOT00000008274.1">
    <property type="protein sequence ID" value="ENSMMOP00000008124.1"/>
    <property type="gene ID" value="ENSMMOG00000006301.1"/>
</dbReference>
<evidence type="ECO:0000313" key="6">
    <source>
        <dbReference type="Ensembl" id="ENSMMOP00000008124.1"/>
    </source>
</evidence>
<feature type="domain" description="N-acetylmuramoyl-L-alanine amidase" evidence="4">
    <location>
        <begin position="309"/>
        <end position="448"/>
    </location>
</feature>
<dbReference type="InterPro" id="IPR036505">
    <property type="entry name" value="Amidase/PGRP_sf"/>
</dbReference>
<dbReference type="CDD" id="cd06583">
    <property type="entry name" value="PGRP"/>
    <property type="match status" value="1"/>
</dbReference>
<sequence length="468" mass="52189">GGGGGTYLVLLFVVILIEHSSPSFHMDEFIKVVEEMEKEDSGLGPVAVLKRLRQAAGLNSTFIQYFLGDANSGGPELDAGLSVYIEKAVHHRVTSGAKEEGVVLTSDGTTVALMPLVLGIEAGFLYKSRKSVRGLYLLTLFKDLDLSFRHSSTATQLLWPDGCWDNVTSPQVFTLLDNPSLLTAAQVNGGMDGVVLGMEAKVRHSLKLSSLLMEYYCHQMESNRLDTAPLLISQRRRENFKGLVSPPKLIREVVKSIELQRSLAGHSKMDKKKKKQLMVVVKAGIREFVHKYMACPPIIPRCIWGAQPYKGTPTNLSLPLSFMYIHHTYIPSKPCLTFQQCSADMRSMQRFHQEDRGWDDIGYSFVAGSDGYLYEGRGWHRQGAHTLGHNSKGYGISFIGDYMASLPSNHSMWLVRDWLSSCAIGDGRLVSNFILQGHRQVVNTSCPGDALYNEIKNWEHFGVCVYEY</sequence>
<dbReference type="InterPro" id="IPR015510">
    <property type="entry name" value="PGRP"/>
</dbReference>
<protein>
    <submittedName>
        <fullName evidence="6">Uncharacterized protein</fullName>
    </submittedName>
</protein>
<dbReference type="GO" id="GO:0008745">
    <property type="term" value="F:N-acetylmuramoyl-L-alanine amidase activity"/>
    <property type="evidence" value="ECO:0007669"/>
    <property type="project" value="InterPro"/>
</dbReference>
<evidence type="ECO:0000259" key="5">
    <source>
        <dbReference type="SMART" id="SM00701"/>
    </source>
</evidence>
<dbReference type="PANTHER" id="PTHR11022:SF66">
    <property type="entry name" value="N-ACETYLMURAMOYL-L-ALANINE AMIDASE"/>
    <property type="match status" value="1"/>
</dbReference>
<dbReference type="AlphaFoldDB" id="A0A3Q3WGY9"/>
<dbReference type="STRING" id="94237.ENSMMOP00000008124"/>
<evidence type="ECO:0000256" key="1">
    <source>
        <dbReference type="ARBA" id="ARBA00007553"/>
    </source>
</evidence>
<dbReference type="OMA" id="MDCPPII"/>
<dbReference type="GO" id="GO:0008270">
    <property type="term" value="F:zinc ion binding"/>
    <property type="evidence" value="ECO:0007669"/>
    <property type="project" value="InterPro"/>
</dbReference>
<dbReference type="Proteomes" id="UP000261620">
    <property type="component" value="Unplaced"/>
</dbReference>
<dbReference type="SMART" id="SM00644">
    <property type="entry name" value="Ami_2"/>
    <property type="match status" value="1"/>
</dbReference>
<dbReference type="GO" id="GO:0009253">
    <property type="term" value="P:peptidoglycan catabolic process"/>
    <property type="evidence" value="ECO:0007669"/>
    <property type="project" value="InterPro"/>
</dbReference>
<dbReference type="SUPFAM" id="SSF55846">
    <property type="entry name" value="N-acetylmuramoyl-L-alanine amidase-like"/>
    <property type="match status" value="1"/>
</dbReference>
<dbReference type="Gene3D" id="3.40.80.10">
    <property type="entry name" value="Peptidoglycan recognition protein-like"/>
    <property type="match status" value="1"/>
</dbReference>
<organism evidence="6 7">
    <name type="scientific">Mola mola</name>
    <name type="common">Ocean sunfish</name>
    <name type="synonym">Tetraodon mola</name>
    <dbReference type="NCBI Taxonomy" id="94237"/>
    <lineage>
        <taxon>Eukaryota</taxon>
        <taxon>Metazoa</taxon>
        <taxon>Chordata</taxon>
        <taxon>Craniata</taxon>
        <taxon>Vertebrata</taxon>
        <taxon>Euteleostomi</taxon>
        <taxon>Actinopterygii</taxon>
        <taxon>Neopterygii</taxon>
        <taxon>Teleostei</taxon>
        <taxon>Neoteleostei</taxon>
        <taxon>Acanthomorphata</taxon>
        <taxon>Eupercaria</taxon>
        <taxon>Tetraodontiformes</taxon>
        <taxon>Molidae</taxon>
        <taxon>Mola</taxon>
    </lineage>
</organism>
<name>A0A3Q3WGY9_MOLML</name>
<evidence type="ECO:0000256" key="2">
    <source>
        <dbReference type="ARBA" id="ARBA00022859"/>
    </source>
</evidence>
<feature type="domain" description="Peptidoglycan recognition protein family" evidence="5">
    <location>
        <begin position="296"/>
        <end position="442"/>
    </location>
</feature>
<accession>A0A3Q3WGY9</accession>
<dbReference type="InterPro" id="IPR002502">
    <property type="entry name" value="Amidase_domain"/>
</dbReference>
<dbReference type="SMART" id="SM00701">
    <property type="entry name" value="PGRP"/>
    <property type="match status" value="1"/>
</dbReference>
<reference evidence="6" key="2">
    <citation type="submission" date="2025-09" db="UniProtKB">
        <authorList>
            <consortium name="Ensembl"/>
        </authorList>
    </citation>
    <scope>IDENTIFICATION</scope>
</reference>
<feature type="signal peptide" evidence="3">
    <location>
        <begin position="1"/>
        <end position="22"/>
    </location>
</feature>
<evidence type="ECO:0000313" key="7">
    <source>
        <dbReference type="Proteomes" id="UP000261620"/>
    </source>
</evidence>
<keyword evidence="2" id="KW-0391">Immunity</keyword>
<keyword evidence="7" id="KW-1185">Reference proteome</keyword>